<dbReference type="Proteomes" id="UP000324222">
    <property type="component" value="Unassembled WGS sequence"/>
</dbReference>
<keyword evidence="3" id="KW-1185">Reference proteome</keyword>
<protein>
    <recommendedName>
        <fullName evidence="4">Transmembrane protein</fullName>
    </recommendedName>
</protein>
<keyword evidence="1" id="KW-1133">Transmembrane helix</keyword>
<keyword evidence="1" id="KW-0812">Transmembrane</keyword>
<accession>A0A5B7D398</accession>
<organism evidence="2 3">
    <name type="scientific">Portunus trituberculatus</name>
    <name type="common">Swimming crab</name>
    <name type="synonym">Neptunus trituberculatus</name>
    <dbReference type="NCBI Taxonomy" id="210409"/>
    <lineage>
        <taxon>Eukaryota</taxon>
        <taxon>Metazoa</taxon>
        <taxon>Ecdysozoa</taxon>
        <taxon>Arthropoda</taxon>
        <taxon>Crustacea</taxon>
        <taxon>Multicrustacea</taxon>
        <taxon>Malacostraca</taxon>
        <taxon>Eumalacostraca</taxon>
        <taxon>Eucarida</taxon>
        <taxon>Decapoda</taxon>
        <taxon>Pleocyemata</taxon>
        <taxon>Brachyura</taxon>
        <taxon>Eubrachyura</taxon>
        <taxon>Portunoidea</taxon>
        <taxon>Portunidae</taxon>
        <taxon>Portuninae</taxon>
        <taxon>Portunus</taxon>
    </lineage>
</organism>
<feature type="transmembrane region" description="Helical" evidence="1">
    <location>
        <begin position="80"/>
        <end position="100"/>
    </location>
</feature>
<evidence type="ECO:0000313" key="3">
    <source>
        <dbReference type="Proteomes" id="UP000324222"/>
    </source>
</evidence>
<name>A0A5B7D398_PORTR</name>
<evidence type="ECO:0008006" key="4">
    <source>
        <dbReference type="Google" id="ProtNLM"/>
    </source>
</evidence>
<dbReference type="AlphaFoldDB" id="A0A5B7D398"/>
<gene>
    <name evidence="2" type="ORF">E2C01_006983</name>
</gene>
<dbReference type="EMBL" id="VSRR010000337">
    <property type="protein sequence ID" value="MPC14223.1"/>
    <property type="molecule type" value="Genomic_DNA"/>
</dbReference>
<evidence type="ECO:0000256" key="1">
    <source>
        <dbReference type="SAM" id="Phobius"/>
    </source>
</evidence>
<keyword evidence="1" id="KW-0472">Membrane</keyword>
<comment type="caution">
    <text evidence="2">The sequence shown here is derived from an EMBL/GenBank/DDBJ whole genome shotgun (WGS) entry which is preliminary data.</text>
</comment>
<proteinExistence type="predicted"/>
<sequence>MSLTPPRDATLSCSTCRRSETASSLFPVSSSSVAMLPARLRFEARAMARKCLAKSLRTGPALRSLTRFTLESRRMVEGRFFVLLMLFLFAICASTCSFRFRRISSLANTAGPCRWEVSRRCSLPNTLATSSKSSSKHSMWRSEEKYVLRSVLVEIP</sequence>
<evidence type="ECO:0000313" key="2">
    <source>
        <dbReference type="EMBL" id="MPC14223.1"/>
    </source>
</evidence>
<reference evidence="2 3" key="1">
    <citation type="submission" date="2019-05" db="EMBL/GenBank/DDBJ databases">
        <title>Another draft genome of Portunus trituberculatus and its Hox gene families provides insights of decapod evolution.</title>
        <authorList>
            <person name="Jeong J.-H."/>
            <person name="Song I."/>
            <person name="Kim S."/>
            <person name="Choi T."/>
            <person name="Kim D."/>
            <person name="Ryu S."/>
            <person name="Kim W."/>
        </authorList>
    </citation>
    <scope>NUCLEOTIDE SEQUENCE [LARGE SCALE GENOMIC DNA]</scope>
    <source>
        <tissue evidence="2">Muscle</tissue>
    </source>
</reference>